<keyword evidence="1" id="KW-0378">Hydrolase</keyword>
<dbReference type="GeneID" id="117357482"/>
<evidence type="ECO:0000259" key="2">
    <source>
        <dbReference type="Pfam" id="PF19018"/>
    </source>
</evidence>
<dbReference type="GO" id="GO:0015939">
    <property type="term" value="P:pantothenate metabolic process"/>
    <property type="evidence" value="ECO:0007669"/>
    <property type="project" value="TreeGrafter"/>
</dbReference>
<protein>
    <submittedName>
        <fullName evidence="4">Pantetheinase-like isoform X2</fullName>
    </submittedName>
</protein>
<proteinExistence type="predicted"/>
<dbReference type="PANTHER" id="PTHR10609:SF27">
    <property type="entry name" value="CN HYDROLASE DOMAIN-CONTAINING PROTEIN-RELATED"/>
    <property type="match status" value="1"/>
</dbReference>
<feature type="domain" description="Vanin C-terminal" evidence="2">
    <location>
        <begin position="50"/>
        <end position="196"/>
    </location>
</feature>
<accession>A0A6P8QCF3</accession>
<dbReference type="AlphaFoldDB" id="A0A6P8QCF3"/>
<keyword evidence="3" id="KW-1185">Reference proteome</keyword>
<name>A0A6P8QCF3_GEOSA</name>
<organism evidence="3 4">
    <name type="scientific">Geotrypetes seraphini</name>
    <name type="common">Gaboon caecilian</name>
    <name type="synonym">Caecilia seraphini</name>
    <dbReference type="NCBI Taxonomy" id="260995"/>
    <lineage>
        <taxon>Eukaryota</taxon>
        <taxon>Metazoa</taxon>
        <taxon>Chordata</taxon>
        <taxon>Craniata</taxon>
        <taxon>Vertebrata</taxon>
        <taxon>Euteleostomi</taxon>
        <taxon>Amphibia</taxon>
        <taxon>Gymnophiona</taxon>
        <taxon>Geotrypetes</taxon>
    </lineage>
</organism>
<dbReference type="RefSeq" id="XP_033794044.1">
    <property type="nucleotide sequence ID" value="XM_033938153.1"/>
</dbReference>
<gene>
    <name evidence="4" type="primary">LOC117357482</name>
</gene>
<evidence type="ECO:0000313" key="3">
    <source>
        <dbReference type="Proteomes" id="UP000515159"/>
    </source>
</evidence>
<reference evidence="4" key="1">
    <citation type="submission" date="2025-08" db="UniProtKB">
        <authorList>
            <consortium name="RefSeq"/>
        </authorList>
    </citation>
    <scope>IDENTIFICATION</scope>
</reference>
<sequence>METDEGKLLISELDVHPQPSASYSVVDWKLYASSIKDFSPATDVTSVVIYSDEFLFMELAEAEGNASICHGDLCCHLTYHMVEKRKDEVYALGVFNGLHVAEGQFYLQICTLVKCKTTNMTTCGRPVETSSTLFKEFSLSGTFDTNYVFPEVLCSGVHLAPEIFKVLKDGRLISQSRVSSKSLLTATLYGRWYEKDSVKQFPTLSQQQN</sequence>
<dbReference type="Pfam" id="PF19018">
    <property type="entry name" value="Vanin_C"/>
    <property type="match status" value="1"/>
</dbReference>
<dbReference type="InterPro" id="IPR040154">
    <property type="entry name" value="Biotinidase/VNN"/>
</dbReference>
<evidence type="ECO:0000256" key="1">
    <source>
        <dbReference type="ARBA" id="ARBA00022801"/>
    </source>
</evidence>
<dbReference type="GO" id="GO:0017159">
    <property type="term" value="F:pantetheine hydrolase activity"/>
    <property type="evidence" value="ECO:0007669"/>
    <property type="project" value="TreeGrafter"/>
</dbReference>
<dbReference type="PANTHER" id="PTHR10609">
    <property type="entry name" value="BIOTINIDASE-RELATED"/>
    <property type="match status" value="1"/>
</dbReference>
<evidence type="ECO:0000313" key="4">
    <source>
        <dbReference type="RefSeq" id="XP_033794044.1"/>
    </source>
</evidence>
<dbReference type="Proteomes" id="UP000515159">
    <property type="component" value="Chromosome 3"/>
</dbReference>
<dbReference type="InterPro" id="IPR043957">
    <property type="entry name" value="Vanin_C"/>
</dbReference>